<comment type="caution">
    <text evidence="2">The sequence shown here is derived from an EMBL/GenBank/DDBJ whole genome shotgun (WGS) entry which is preliminary data.</text>
</comment>
<sequence length="65" mass="7887">MISPGRKGFSIFDFVWFVMDGVDFGPDWEKKNMKNGLTRLNDFIRFLILYYSSLLWYPIEFYFIT</sequence>
<evidence type="ECO:0000313" key="2">
    <source>
        <dbReference type="EMBL" id="RNA21163.1"/>
    </source>
</evidence>
<proteinExistence type="predicted"/>
<accession>A0A3M7RC68</accession>
<evidence type="ECO:0000313" key="3">
    <source>
        <dbReference type="Proteomes" id="UP000276133"/>
    </source>
</evidence>
<dbReference type="Proteomes" id="UP000276133">
    <property type="component" value="Unassembled WGS sequence"/>
</dbReference>
<dbReference type="EMBL" id="REGN01003718">
    <property type="protein sequence ID" value="RNA21163.1"/>
    <property type="molecule type" value="Genomic_DNA"/>
</dbReference>
<protein>
    <submittedName>
        <fullName evidence="2">Uncharacterized protein</fullName>
    </submittedName>
</protein>
<keyword evidence="1" id="KW-0472">Membrane</keyword>
<evidence type="ECO:0000256" key="1">
    <source>
        <dbReference type="SAM" id="Phobius"/>
    </source>
</evidence>
<organism evidence="2 3">
    <name type="scientific">Brachionus plicatilis</name>
    <name type="common">Marine rotifer</name>
    <name type="synonym">Brachionus muelleri</name>
    <dbReference type="NCBI Taxonomy" id="10195"/>
    <lineage>
        <taxon>Eukaryota</taxon>
        <taxon>Metazoa</taxon>
        <taxon>Spiralia</taxon>
        <taxon>Gnathifera</taxon>
        <taxon>Rotifera</taxon>
        <taxon>Eurotatoria</taxon>
        <taxon>Monogononta</taxon>
        <taxon>Pseudotrocha</taxon>
        <taxon>Ploima</taxon>
        <taxon>Brachionidae</taxon>
        <taxon>Brachionus</taxon>
    </lineage>
</organism>
<keyword evidence="1" id="KW-0812">Transmembrane</keyword>
<reference evidence="2 3" key="1">
    <citation type="journal article" date="2018" name="Sci. Rep.">
        <title>Genomic signatures of local adaptation to the degree of environmental predictability in rotifers.</title>
        <authorList>
            <person name="Franch-Gras L."/>
            <person name="Hahn C."/>
            <person name="Garcia-Roger E.M."/>
            <person name="Carmona M.J."/>
            <person name="Serra M."/>
            <person name="Gomez A."/>
        </authorList>
    </citation>
    <scope>NUCLEOTIDE SEQUENCE [LARGE SCALE GENOMIC DNA]</scope>
    <source>
        <strain evidence="2">HYR1</strain>
    </source>
</reference>
<keyword evidence="1" id="KW-1133">Transmembrane helix</keyword>
<feature type="transmembrane region" description="Helical" evidence="1">
    <location>
        <begin position="43"/>
        <end position="64"/>
    </location>
</feature>
<keyword evidence="3" id="KW-1185">Reference proteome</keyword>
<dbReference type="AlphaFoldDB" id="A0A3M7RC68"/>
<gene>
    <name evidence="2" type="ORF">BpHYR1_039678</name>
</gene>
<name>A0A3M7RC68_BRAPC</name>